<dbReference type="PANTHER" id="PTHR43918">
    <property type="entry name" value="ACETYLCHOLINESTERASE"/>
    <property type="match status" value="1"/>
</dbReference>
<dbReference type="InterPro" id="IPR002018">
    <property type="entry name" value="CarbesteraseB"/>
</dbReference>
<feature type="signal peptide" evidence="4">
    <location>
        <begin position="1"/>
        <end position="31"/>
    </location>
</feature>
<keyword evidence="4" id="KW-0732">Signal</keyword>
<dbReference type="Gene3D" id="3.40.50.1820">
    <property type="entry name" value="alpha/beta hydrolase"/>
    <property type="match status" value="1"/>
</dbReference>
<feature type="domain" description="Carboxylesterase type B" evidence="5">
    <location>
        <begin position="33"/>
        <end position="566"/>
    </location>
</feature>
<comment type="similarity">
    <text evidence="1 4">Belongs to the type-B carboxylesterase/lipase family.</text>
</comment>
<dbReference type="PROSITE" id="PS00122">
    <property type="entry name" value="CARBOXYLESTERASE_B_1"/>
    <property type="match status" value="1"/>
</dbReference>
<dbReference type="EnsemblMetazoa" id="XM_030973341">
    <property type="protein sequence ID" value="XP_030829201"/>
    <property type="gene ID" value="LOC578590"/>
</dbReference>
<protein>
    <recommendedName>
        <fullName evidence="4">Carboxylic ester hydrolase</fullName>
        <ecNumber evidence="4">3.1.1.-</ecNumber>
    </recommendedName>
</protein>
<dbReference type="Pfam" id="PF00135">
    <property type="entry name" value="COesterase"/>
    <property type="match status" value="1"/>
</dbReference>
<dbReference type="PROSITE" id="PS00941">
    <property type="entry name" value="CARBOXYLESTERASE_B_2"/>
    <property type="match status" value="1"/>
</dbReference>
<evidence type="ECO:0000259" key="5">
    <source>
        <dbReference type="Pfam" id="PF00135"/>
    </source>
</evidence>
<proteinExistence type="inferred from homology"/>
<dbReference type="PANTHER" id="PTHR43918:SF4">
    <property type="entry name" value="CARBOXYLIC ESTER HYDROLASE"/>
    <property type="match status" value="1"/>
</dbReference>
<accession>A0A7M7N197</accession>
<dbReference type="GeneID" id="578590"/>
<dbReference type="GO" id="GO:0052689">
    <property type="term" value="F:carboxylic ester hydrolase activity"/>
    <property type="evidence" value="ECO:0007669"/>
    <property type="project" value="UniProtKB-KW"/>
</dbReference>
<reference evidence="7" key="1">
    <citation type="submission" date="2015-02" db="EMBL/GenBank/DDBJ databases">
        <title>Genome sequencing for Strongylocentrotus purpuratus.</title>
        <authorList>
            <person name="Murali S."/>
            <person name="Liu Y."/>
            <person name="Vee V."/>
            <person name="English A."/>
            <person name="Wang M."/>
            <person name="Skinner E."/>
            <person name="Han Y."/>
            <person name="Muzny D.M."/>
            <person name="Worley K.C."/>
            <person name="Gibbs R.A."/>
        </authorList>
    </citation>
    <scope>NUCLEOTIDE SEQUENCE</scope>
</reference>
<evidence type="ECO:0000313" key="7">
    <source>
        <dbReference type="Proteomes" id="UP000007110"/>
    </source>
</evidence>
<keyword evidence="3 4" id="KW-0378">Hydrolase</keyword>
<keyword evidence="7" id="KW-1185">Reference proteome</keyword>
<dbReference type="InParanoid" id="A0A7M7N197"/>
<dbReference type="FunCoup" id="A0A7M7N197">
    <property type="interactions" value="55"/>
</dbReference>
<dbReference type="SUPFAM" id="SSF53474">
    <property type="entry name" value="alpha/beta-Hydrolases"/>
    <property type="match status" value="1"/>
</dbReference>
<feature type="chain" id="PRO_5029938994" description="Carboxylic ester hydrolase" evidence="4">
    <location>
        <begin position="32"/>
        <end position="615"/>
    </location>
</feature>
<dbReference type="OMA" id="AIYEWIY"/>
<evidence type="ECO:0000256" key="3">
    <source>
        <dbReference type="ARBA" id="ARBA00022801"/>
    </source>
</evidence>
<dbReference type="EC" id="3.1.1.-" evidence="4"/>
<dbReference type="InterPro" id="IPR029058">
    <property type="entry name" value="AB_hydrolase_fold"/>
</dbReference>
<dbReference type="InterPro" id="IPR050654">
    <property type="entry name" value="AChE-related_enzymes"/>
</dbReference>
<dbReference type="Proteomes" id="UP000007110">
    <property type="component" value="Unassembled WGS sequence"/>
</dbReference>
<dbReference type="InterPro" id="IPR019819">
    <property type="entry name" value="Carboxylesterase_B_CS"/>
</dbReference>
<evidence type="ECO:0000313" key="6">
    <source>
        <dbReference type="EnsemblMetazoa" id="XP_030829201"/>
    </source>
</evidence>
<reference evidence="6" key="2">
    <citation type="submission" date="2021-01" db="UniProtKB">
        <authorList>
            <consortium name="EnsemblMetazoa"/>
        </authorList>
    </citation>
    <scope>IDENTIFICATION</scope>
</reference>
<evidence type="ECO:0000256" key="4">
    <source>
        <dbReference type="RuleBase" id="RU361235"/>
    </source>
</evidence>
<dbReference type="AlphaFoldDB" id="A0A7M7N197"/>
<name>A0A7M7N197_STRPU</name>
<sequence length="615" mass="68874">MVSERSFPGIKKMKFLSITLSMLNFIVGVIGESPRVTVNEGTLVGKTVEFSENKFINITKNVDLFLGVPFASPPQRFSPPGPMTSWSGDRNATEFSPACQQAQSNALYYPVMSEDCLYLNVYSPSPKSSGLPVMVWIHGGSFSAGSAMDYDYYGVPMVAVGDVIVVTINYRLAIFAQFSTEDFEAPGNYGMLDQVAALEWTYNNIEAFGGDKDRITIFGESAGGASVSFHVLSKLSRGFFSQAIYQSGTALNPWAFKHDPAGETEKAQELGRSMGCDDVSSTAALVSCLRNVQDPAALTQAADVIYQAAYPVTLDGTFLEDTPTNLYKMGDFANVPVMVGFNKDEGTLYILQVLPESFGSPLPPYINRTSFENFIRYVMIYYDRNDEIVNDAVFQEYIDWTMADDGAADYFQSTVDFGTDFDFVCTSDMVMRVHAQAGGTVYKYYMTHRPSESLFKYGDVIPNIPWLGAGHGEELTFVWGHPFIAELKDIHGHNLTDEEKALSVKLMKFWTNFANSGNPSKPSMDEEPGEEEDFWPLYTIPELNHKELALQLGEGRALRARQCHFWNEYVTALQAFSSSIDEDQKAWRESYDDWKDDMTEWQQTFEEYKQQPTCN</sequence>
<dbReference type="FunFam" id="3.40.50.1820:FF:000337">
    <property type="entry name" value="Carboxylic ester hydrolase"/>
    <property type="match status" value="1"/>
</dbReference>
<dbReference type="InterPro" id="IPR019826">
    <property type="entry name" value="Carboxylesterase_B_AS"/>
</dbReference>
<keyword evidence="2" id="KW-0719">Serine esterase</keyword>
<evidence type="ECO:0000256" key="1">
    <source>
        <dbReference type="ARBA" id="ARBA00005964"/>
    </source>
</evidence>
<dbReference type="RefSeq" id="XP_030829201.1">
    <property type="nucleotide sequence ID" value="XM_030973341.1"/>
</dbReference>
<dbReference type="KEGG" id="spu:578590"/>
<organism evidence="6 7">
    <name type="scientific">Strongylocentrotus purpuratus</name>
    <name type="common">Purple sea urchin</name>
    <dbReference type="NCBI Taxonomy" id="7668"/>
    <lineage>
        <taxon>Eukaryota</taxon>
        <taxon>Metazoa</taxon>
        <taxon>Echinodermata</taxon>
        <taxon>Eleutherozoa</taxon>
        <taxon>Echinozoa</taxon>
        <taxon>Echinoidea</taxon>
        <taxon>Euechinoidea</taxon>
        <taxon>Echinacea</taxon>
        <taxon>Camarodonta</taxon>
        <taxon>Echinidea</taxon>
        <taxon>Strongylocentrotidae</taxon>
        <taxon>Strongylocentrotus</taxon>
    </lineage>
</organism>
<evidence type="ECO:0000256" key="2">
    <source>
        <dbReference type="ARBA" id="ARBA00022487"/>
    </source>
</evidence>
<dbReference type="OrthoDB" id="3200163at2759"/>